<keyword evidence="2" id="KW-1133">Transmembrane helix</keyword>
<keyword evidence="4" id="KW-1185">Reference proteome</keyword>
<accession>A0ABR1J363</accession>
<name>A0ABR1J363_9AGAR</name>
<reference evidence="3 4" key="1">
    <citation type="submission" date="2024-01" db="EMBL/GenBank/DDBJ databases">
        <title>A draft genome for the cacao thread blight pathogen Marasmiellus scandens.</title>
        <authorList>
            <person name="Baruah I.K."/>
            <person name="Leung J."/>
            <person name="Bukari Y."/>
            <person name="Amoako-Attah I."/>
            <person name="Meinhardt L.W."/>
            <person name="Bailey B.A."/>
            <person name="Cohen S.P."/>
        </authorList>
    </citation>
    <scope>NUCLEOTIDE SEQUENCE [LARGE SCALE GENOMIC DNA]</scope>
    <source>
        <strain evidence="3 4">GH-19</strain>
    </source>
</reference>
<feature type="transmembrane region" description="Helical" evidence="2">
    <location>
        <begin position="55"/>
        <end position="72"/>
    </location>
</feature>
<organism evidence="3 4">
    <name type="scientific">Marasmiellus scandens</name>
    <dbReference type="NCBI Taxonomy" id="2682957"/>
    <lineage>
        <taxon>Eukaryota</taxon>
        <taxon>Fungi</taxon>
        <taxon>Dikarya</taxon>
        <taxon>Basidiomycota</taxon>
        <taxon>Agaricomycotina</taxon>
        <taxon>Agaricomycetes</taxon>
        <taxon>Agaricomycetidae</taxon>
        <taxon>Agaricales</taxon>
        <taxon>Marasmiineae</taxon>
        <taxon>Omphalotaceae</taxon>
        <taxon>Marasmiellus</taxon>
    </lineage>
</organism>
<feature type="transmembrane region" description="Helical" evidence="2">
    <location>
        <begin position="14"/>
        <end position="34"/>
    </location>
</feature>
<comment type="caution">
    <text evidence="3">The sequence shown here is derived from an EMBL/GenBank/DDBJ whole genome shotgun (WGS) entry which is preliminary data.</text>
</comment>
<feature type="compositionally biased region" description="Basic and acidic residues" evidence="1">
    <location>
        <begin position="130"/>
        <end position="146"/>
    </location>
</feature>
<evidence type="ECO:0000313" key="4">
    <source>
        <dbReference type="Proteomes" id="UP001498398"/>
    </source>
</evidence>
<proteinExistence type="predicted"/>
<feature type="region of interest" description="Disordered" evidence="1">
    <location>
        <begin position="115"/>
        <end position="153"/>
    </location>
</feature>
<gene>
    <name evidence="3" type="ORF">VKT23_013520</name>
</gene>
<dbReference type="Proteomes" id="UP001498398">
    <property type="component" value="Unassembled WGS sequence"/>
</dbReference>
<evidence type="ECO:0000313" key="3">
    <source>
        <dbReference type="EMBL" id="KAK7448790.1"/>
    </source>
</evidence>
<evidence type="ECO:0000256" key="2">
    <source>
        <dbReference type="SAM" id="Phobius"/>
    </source>
</evidence>
<feature type="transmembrane region" description="Helical" evidence="2">
    <location>
        <begin position="78"/>
        <end position="98"/>
    </location>
</feature>
<evidence type="ECO:0000256" key="1">
    <source>
        <dbReference type="SAM" id="MobiDB-lite"/>
    </source>
</evidence>
<keyword evidence="2" id="KW-0812">Transmembrane</keyword>
<sequence length="175" mass="19542">MCGGVEIPKTLACVYGSTLVFEIFMTSSVIYNALETPHRKKSDVVANVLKDGAKLLFALLLFRIFCLLTSIIGDPSQVFSILSIGWAINSIIVGRIHLRLLHLLSLRADTSENNDHERDRVRLTGADASSRTRNDEERGVLERDEGCDNDNDTIEDTMVMTPRLPQMAQYPFVNS</sequence>
<keyword evidence="2" id="KW-0472">Membrane</keyword>
<protein>
    <submittedName>
        <fullName evidence="3">Uncharacterized protein</fullName>
    </submittedName>
</protein>
<dbReference type="EMBL" id="JBANRG010000037">
    <property type="protein sequence ID" value="KAK7448790.1"/>
    <property type="molecule type" value="Genomic_DNA"/>
</dbReference>